<dbReference type="EMBL" id="LS974202">
    <property type="protein sequence ID" value="SSC11580.1"/>
    <property type="molecule type" value="Genomic_DNA"/>
</dbReference>
<reference evidence="2 3" key="1">
    <citation type="submission" date="2017-01" db="EMBL/GenBank/DDBJ databases">
        <authorList>
            <person name="Erauso G."/>
        </authorList>
    </citation>
    <scope>NUCLEOTIDE SEQUENCE [LARGE SCALE GENOMIC DNA]</scope>
    <source>
        <strain evidence="2">MESINF1</strain>
    </source>
</reference>
<gene>
    <name evidence="2" type="ORF">MESINF_0131</name>
</gene>
<dbReference type="AlphaFoldDB" id="A0A7Z7PPN9"/>
<protein>
    <submittedName>
        <fullName evidence="2">Sugar phosphate isomerase/epimerase</fullName>
    </submittedName>
</protein>
<evidence type="ECO:0000313" key="2">
    <source>
        <dbReference type="EMBL" id="SSC11580.1"/>
    </source>
</evidence>
<dbReference type="KEGG" id="minf:MESINF_0131"/>
<feature type="domain" description="Xylose isomerase-like TIM barrel" evidence="1">
    <location>
        <begin position="51"/>
        <end position="278"/>
    </location>
</feature>
<dbReference type="RefSeq" id="WP_169698038.1">
    <property type="nucleotide sequence ID" value="NZ_LS974202.1"/>
</dbReference>
<dbReference type="PANTHER" id="PTHR12110:SF41">
    <property type="entry name" value="INOSOSE DEHYDRATASE"/>
    <property type="match status" value="1"/>
</dbReference>
<dbReference type="Pfam" id="PF01261">
    <property type="entry name" value="AP_endonuc_2"/>
    <property type="match status" value="1"/>
</dbReference>
<organism evidence="2 3">
    <name type="scientific">Mesotoga infera</name>
    <dbReference type="NCBI Taxonomy" id="1236046"/>
    <lineage>
        <taxon>Bacteria</taxon>
        <taxon>Thermotogati</taxon>
        <taxon>Thermotogota</taxon>
        <taxon>Thermotogae</taxon>
        <taxon>Kosmotogales</taxon>
        <taxon>Kosmotogaceae</taxon>
        <taxon>Mesotoga</taxon>
    </lineage>
</organism>
<dbReference type="Gene3D" id="3.20.20.150">
    <property type="entry name" value="Divalent-metal-dependent TIM barrel enzymes"/>
    <property type="match status" value="1"/>
</dbReference>
<dbReference type="PANTHER" id="PTHR12110">
    <property type="entry name" value="HYDROXYPYRUVATE ISOMERASE"/>
    <property type="match status" value="1"/>
</dbReference>
<accession>A0A7Z7PPN9</accession>
<dbReference type="InterPro" id="IPR050312">
    <property type="entry name" value="IolE/XylAMocC-like"/>
</dbReference>
<evidence type="ECO:0000259" key="1">
    <source>
        <dbReference type="Pfam" id="PF01261"/>
    </source>
</evidence>
<sequence length="295" mass="32451">MKISFHTDAFNSAVFSFEKALQWAEKNDVHFIEPGVIDGVSWIHGLGYFPHVSLAEDPMKMRKKLESYGVSLSQIDSAFPLSGDDGLYFGVPYVLKSLPWAKIAGCPNIATTDGLKKPAGFSDVEALELMRRAYGTIVETAELYGININIEVHGYFTTNPDLLELMLDFVDSDRLGLNLDTGNSFIAGNDPVEFCKRFIGKIKHVHIKDVSESLAATMRGKDTGIGISHSAIGEGVNAGNIKTILRLLKEHGYDGYISMECEGMGGPLIERSLAWVRATLKELGIPEEKEPEFCD</sequence>
<dbReference type="InterPro" id="IPR036237">
    <property type="entry name" value="Xyl_isomerase-like_sf"/>
</dbReference>
<dbReference type="GO" id="GO:0016853">
    <property type="term" value="F:isomerase activity"/>
    <property type="evidence" value="ECO:0007669"/>
    <property type="project" value="UniProtKB-KW"/>
</dbReference>
<keyword evidence="2" id="KW-0413">Isomerase</keyword>
<name>A0A7Z7PPN9_9BACT</name>
<evidence type="ECO:0000313" key="3">
    <source>
        <dbReference type="Proteomes" id="UP000250796"/>
    </source>
</evidence>
<dbReference type="SUPFAM" id="SSF51658">
    <property type="entry name" value="Xylose isomerase-like"/>
    <property type="match status" value="1"/>
</dbReference>
<keyword evidence="3" id="KW-1185">Reference proteome</keyword>
<dbReference type="InterPro" id="IPR013022">
    <property type="entry name" value="Xyl_isomerase-like_TIM-brl"/>
</dbReference>
<proteinExistence type="predicted"/>
<dbReference type="Proteomes" id="UP000250796">
    <property type="component" value="Chromosome MESINF"/>
</dbReference>